<dbReference type="SUPFAM" id="SSF53474">
    <property type="entry name" value="alpha/beta-Hydrolases"/>
    <property type="match status" value="1"/>
</dbReference>
<accession>A0A845DWX8</accession>
<dbReference type="Pfam" id="PF12146">
    <property type="entry name" value="Hydrolase_4"/>
    <property type="match status" value="1"/>
</dbReference>
<reference evidence="4 5" key="1">
    <citation type="submission" date="2019-11" db="EMBL/GenBank/DDBJ databases">
        <title>Genome sequences of 17 halophilic strains isolated from different environments.</title>
        <authorList>
            <person name="Furrow R.E."/>
        </authorList>
    </citation>
    <scope>NUCLEOTIDE SEQUENCE [LARGE SCALE GENOMIC DNA]</scope>
    <source>
        <strain evidence="4 5">22511_23_Filter</strain>
    </source>
</reference>
<name>A0A845DWX8_9BACI</name>
<feature type="binding site" evidence="2">
    <location>
        <position position="29"/>
    </location>
    <ligand>
        <name>substrate</name>
    </ligand>
</feature>
<feature type="binding site" evidence="2">
    <location>
        <position position="98"/>
    </location>
    <ligand>
        <name>substrate</name>
    </ligand>
</feature>
<protein>
    <submittedName>
        <fullName evidence="4">Alpha/beta fold hydrolase</fullName>
    </submittedName>
</protein>
<dbReference type="RefSeq" id="WP_160838227.1">
    <property type="nucleotide sequence ID" value="NZ_WMET01000003.1"/>
</dbReference>
<evidence type="ECO:0000313" key="5">
    <source>
        <dbReference type="Proteomes" id="UP000460949"/>
    </source>
</evidence>
<dbReference type="InterPro" id="IPR051044">
    <property type="entry name" value="MAG_DAG_Lipase"/>
</dbReference>
<dbReference type="AlphaFoldDB" id="A0A845DWX8"/>
<gene>
    <name evidence="4" type="ORF">GLW04_13760</name>
</gene>
<feature type="active site" description="Charge relay system" evidence="1">
    <location>
        <position position="194"/>
    </location>
</feature>
<dbReference type="InterPro" id="IPR012354">
    <property type="entry name" value="Esterase_lipase"/>
</dbReference>
<evidence type="ECO:0000256" key="2">
    <source>
        <dbReference type="PIRSR" id="PIRSR017388-2"/>
    </source>
</evidence>
<feature type="active site" description="Nucleophile" evidence="1">
    <location>
        <position position="97"/>
    </location>
</feature>
<evidence type="ECO:0000259" key="3">
    <source>
        <dbReference type="Pfam" id="PF12146"/>
    </source>
</evidence>
<sequence>MKEAYPVIDGAESLFFEGNDTGVLLCHGFLGTPQSLREVAEGLADQGYTVSVPRLPGHGTHYKDLNSCSFSDWYLEIENAYLELDSQCREVFVIGQSMGGTLTLDLAAQYSGISGITLINPAMDIPAFSYLEQASVPLYIEEGKPDIKDPGAVEITYTHTPLTAYQELLKYMKVVRRKLSGIRCPLTCFVSRVDNVVPPENTDYILKKVSSQSVSKYVLENSYHVASMDYDKEQIIEELLSYLEAHSSIDHRKKVSP</sequence>
<evidence type="ECO:0000313" key="4">
    <source>
        <dbReference type="EMBL" id="MYL20965.1"/>
    </source>
</evidence>
<evidence type="ECO:0000256" key="1">
    <source>
        <dbReference type="PIRSR" id="PIRSR017388-1"/>
    </source>
</evidence>
<dbReference type="Gene3D" id="3.40.50.1820">
    <property type="entry name" value="alpha/beta hydrolase"/>
    <property type="match status" value="1"/>
</dbReference>
<keyword evidence="4" id="KW-0378">Hydrolase</keyword>
<organism evidence="4 5">
    <name type="scientific">Halobacillus litoralis</name>
    <dbReference type="NCBI Taxonomy" id="45668"/>
    <lineage>
        <taxon>Bacteria</taxon>
        <taxon>Bacillati</taxon>
        <taxon>Bacillota</taxon>
        <taxon>Bacilli</taxon>
        <taxon>Bacillales</taxon>
        <taxon>Bacillaceae</taxon>
        <taxon>Halobacillus</taxon>
    </lineage>
</organism>
<dbReference type="Proteomes" id="UP000460949">
    <property type="component" value="Unassembled WGS sequence"/>
</dbReference>
<dbReference type="InterPro" id="IPR029058">
    <property type="entry name" value="AB_hydrolase_fold"/>
</dbReference>
<dbReference type="EMBL" id="WMET01000003">
    <property type="protein sequence ID" value="MYL20965.1"/>
    <property type="molecule type" value="Genomic_DNA"/>
</dbReference>
<proteinExistence type="predicted"/>
<comment type="caution">
    <text evidence="4">The sequence shown here is derived from an EMBL/GenBank/DDBJ whole genome shotgun (WGS) entry which is preliminary data.</text>
</comment>
<dbReference type="PIRSF" id="PIRSF017388">
    <property type="entry name" value="Esterase_lipase"/>
    <property type="match status" value="1"/>
</dbReference>
<dbReference type="PANTHER" id="PTHR11614">
    <property type="entry name" value="PHOSPHOLIPASE-RELATED"/>
    <property type="match status" value="1"/>
</dbReference>
<feature type="domain" description="Serine aminopeptidase S33" evidence="3">
    <location>
        <begin position="23"/>
        <end position="226"/>
    </location>
</feature>
<feature type="active site" description="Charge relay system" evidence="1">
    <location>
        <position position="224"/>
    </location>
</feature>
<dbReference type="GO" id="GO:0052689">
    <property type="term" value="F:carboxylic ester hydrolase activity"/>
    <property type="evidence" value="ECO:0007669"/>
    <property type="project" value="InterPro"/>
</dbReference>
<dbReference type="InterPro" id="IPR022742">
    <property type="entry name" value="Hydrolase_4"/>
</dbReference>